<proteinExistence type="predicted"/>
<gene>
    <name evidence="1" type="ORF">B1B_03255</name>
</gene>
<sequence length="106" mass="12091">MTSWNHTLYGWQTIYGIGIVAGTQHLSLDEQFINWFLNGTVQSEIPLNEWEYPANRTVPLPSEYRGLIDPNSIVPLNEYTTPSALAANIVNWQNEWQTLANQYAPP</sequence>
<dbReference type="EMBL" id="AUZY01001993">
    <property type="protein sequence ID" value="EQD73365.1"/>
    <property type="molecule type" value="Genomic_DNA"/>
</dbReference>
<dbReference type="SUPFAM" id="SSF53850">
    <property type="entry name" value="Periplasmic binding protein-like II"/>
    <property type="match status" value="1"/>
</dbReference>
<accession>T1CUH0</accession>
<evidence type="ECO:0000313" key="1">
    <source>
        <dbReference type="EMBL" id="EQD73365.1"/>
    </source>
</evidence>
<dbReference type="Gene3D" id="3.40.190.10">
    <property type="entry name" value="Periplasmic binding protein-like II"/>
    <property type="match status" value="1"/>
</dbReference>
<organism evidence="1">
    <name type="scientific">mine drainage metagenome</name>
    <dbReference type="NCBI Taxonomy" id="410659"/>
    <lineage>
        <taxon>unclassified sequences</taxon>
        <taxon>metagenomes</taxon>
        <taxon>ecological metagenomes</taxon>
    </lineage>
</organism>
<name>T1CUH0_9ZZZZ</name>
<protein>
    <submittedName>
        <fullName evidence="1">Thiamine-binding protein</fullName>
    </submittedName>
</protein>
<reference evidence="1" key="1">
    <citation type="submission" date="2013-08" db="EMBL/GenBank/DDBJ databases">
        <authorList>
            <person name="Mendez C."/>
            <person name="Richter M."/>
            <person name="Ferrer M."/>
            <person name="Sanchez J."/>
        </authorList>
    </citation>
    <scope>NUCLEOTIDE SEQUENCE</scope>
</reference>
<reference evidence="1" key="2">
    <citation type="journal article" date="2014" name="ISME J.">
        <title>Microbial stratification in low pH oxic and suboxic macroscopic growths along an acid mine drainage.</title>
        <authorList>
            <person name="Mendez-Garcia C."/>
            <person name="Mesa V."/>
            <person name="Sprenger R.R."/>
            <person name="Richter M."/>
            <person name="Diez M.S."/>
            <person name="Solano J."/>
            <person name="Bargiela R."/>
            <person name="Golyshina O.V."/>
            <person name="Manteca A."/>
            <person name="Ramos J.L."/>
            <person name="Gallego J.R."/>
            <person name="Llorente I."/>
            <person name="Martins Dos Santos V.A."/>
            <person name="Jensen O.N."/>
            <person name="Pelaez A.I."/>
            <person name="Sanchez J."/>
            <person name="Ferrer M."/>
        </authorList>
    </citation>
    <scope>NUCLEOTIDE SEQUENCE</scope>
</reference>
<dbReference type="AlphaFoldDB" id="T1CUH0"/>
<comment type="caution">
    <text evidence="1">The sequence shown here is derived from an EMBL/GenBank/DDBJ whole genome shotgun (WGS) entry which is preliminary data.</text>
</comment>